<evidence type="ECO:0000313" key="2">
    <source>
        <dbReference type="Proteomes" id="UP000032135"/>
    </source>
</evidence>
<evidence type="ECO:0000313" key="1">
    <source>
        <dbReference type="EMBL" id="AJK27493.1"/>
    </source>
</evidence>
<accession>A0A0C5AIP7</accession>
<dbReference type="RefSeq" id="YP_009188141.1">
    <property type="nucleotide sequence ID" value="NC_028663.1"/>
</dbReference>
<dbReference type="GeneID" id="26516611"/>
<proteinExistence type="predicted"/>
<dbReference type="Proteomes" id="UP000032135">
    <property type="component" value="Segment"/>
</dbReference>
<dbReference type="EMBL" id="KP211958">
    <property type="protein sequence ID" value="AJK27493.1"/>
    <property type="molecule type" value="Genomic_DNA"/>
</dbReference>
<gene>
    <name evidence="1" type="ORF">PTIM40_66</name>
</gene>
<dbReference type="OrthoDB" id="27360at10239"/>
<protein>
    <submittedName>
        <fullName evidence="1">Uncharacterized protein</fullName>
    </submittedName>
</protein>
<sequence length="61" mass="7543">MKTQTTKTYHIYFKNQVIFKNLDEDEFKIIWGRIYRSYHMDDIKYLEVTDKPDDLNIESSY</sequence>
<organism evidence="1 2">
    <name type="scientific">Cyanophage P-TIM40</name>
    <dbReference type="NCBI Taxonomy" id="1589733"/>
    <lineage>
        <taxon>Viruses</taxon>
        <taxon>Duplodnaviria</taxon>
        <taxon>Heunggongvirae</taxon>
        <taxon>Uroviricota</taxon>
        <taxon>Caudoviricetes</taxon>
        <taxon>Pantevenvirales</taxon>
        <taxon>Kyanoviridae</taxon>
        <taxon>Libanvirus</taxon>
        <taxon>Libanvirus ptim40</taxon>
    </lineage>
</organism>
<name>A0A0C5AIP7_9CAUD</name>
<dbReference type="KEGG" id="vg:26516611"/>
<keyword evidence="2" id="KW-1185">Reference proteome</keyword>
<reference evidence="1 2" key="1">
    <citation type="submission" date="2014-11" db="EMBL/GenBank/DDBJ databases">
        <authorList>
            <person name="Fedida A."/>
            <person name="Lindell D."/>
        </authorList>
    </citation>
    <scope>NUCLEOTIDE SEQUENCE [LARGE SCALE GENOMIC DNA]</scope>
</reference>